<evidence type="ECO:0008006" key="4">
    <source>
        <dbReference type="Google" id="ProtNLM"/>
    </source>
</evidence>
<accession>A0A2K2FLF0</accession>
<keyword evidence="1" id="KW-0812">Transmembrane</keyword>
<name>A0A2K2FLF0_9CLOT</name>
<proteinExistence type="predicted"/>
<dbReference type="Proteomes" id="UP000236151">
    <property type="component" value="Unassembled WGS sequence"/>
</dbReference>
<sequence>MKYCDHCQVHLRGNRDVCPLCGNMLPEGSEGSLQEEICPVIPPSYESHLAVKIMVFISIVATVASFAVYIIFPTDINWPILVLLGILSMWVSLVVVIRKRHNMPKNIMWQVTIVSALSVVWDWKTGWRGWSLEFFIPIACVTAMLVMYVTAKIMKLSVRDYIAYALLNGLFGIIPGLFILLDWIKVYHASIACIALSIIFISAIFIFQGENIKAELKKRMHI</sequence>
<evidence type="ECO:0000313" key="3">
    <source>
        <dbReference type="Proteomes" id="UP000236151"/>
    </source>
</evidence>
<protein>
    <recommendedName>
        <fullName evidence="4">Zinc ribbon domain-containing protein</fullName>
    </recommendedName>
</protein>
<dbReference type="OrthoDB" id="2164897at2"/>
<gene>
    <name evidence="2" type="ORF">CDQ84_02470</name>
</gene>
<dbReference type="RefSeq" id="WP_103080124.1">
    <property type="nucleotide sequence ID" value="NZ_CP021850.1"/>
</dbReference>
<evidence type="ECO:0000313" key="2">
    <source>
        <dbReference type="EMBL" id="PNU01268.1"/>
    </source>
</evidence>
<dbReference type="InterPro" id="IPR046283">
    <property type="entry name" value="DUF6320"/>
</dbReference>
<feature type="transmembrane region" description="Helical" evidence="1">
    <location>
        <begin position="78"/>
        <end position="97"/>
    </location>
</feature>
<dbReference type="KEGG" id="cthd:CDO33_11390"/>
<feature type="transmembrane region" description="Helical" evidence="1">
    <location>
        <begin position="53"/>
        <end position="72"/>
    </location>
</feature>
<keyword evidence="3" id="KW-1185">Reference proteome</keyword>
<keyword evidence="1" id="KW-0472">Membrane</keyword>
<feature type="transmembrane region" description="Helical" evidence="1">
    <location>
        <begin position="187"/>
        <end position="207"/>
    </location>
</feature>
<reference evidence="2 3" key="1">
    <citation type="submission" date="2017-06" db="EMBL/GenBank/DDBJ databases">
        <title>Investigating the central metabolism of Clostridium thermosuccinogenes.</title>
        <authorList>
            <person name="Koendjbiharie J.G."/>
            <person name="van Kranenburg R."/>
        </authorList>
    </citation>
    <scope>NUCLEOTIDE SEQUENCE [LARGE SCALE GENOMIC DNA]</scope>
    <source>
        <strain evidence="2 3">DSM 5806</strain>
    </source>
</reference>
<feature type="transmembrane region" description="Helical" evidence="1">
    <location>
        <begin position="161"/>
        <end position="181"/>
    </location>
</feature>
<dbReference type="Pfam" id="PF19845">
    <property type="entry name" value="DUF6320"/>
    <property type="match status" value="1"/>
</dbReference>
<dbReference type="EMBL" id="NIOJ01000003">
    <property type="protein sequence ID" value="PNU01268.1"/>
    <property type="molecule type" value="Genomic_DNA"/>
</dbReference>
<dbReference type="AlphaFoldDB" id="A0A2K2FLF0"/>
<comment type="caution">
    <text evidence="2">The sequence shown here is derived from an EMBL/GenBank/DDBJ whole genome shotgun (WGS) entry which is preliminary data.</text>
</comment>
<feature type="transmembrane region" description="Helical" evidence="1">
    <location>
        <begin position="129"/>
        <end position="149"/>
    </location>
</feature>
<keyword evidence="1" id="KW-1133">Transmembrane helix</keyword>
<organism evidence="2 3">
    <name type="scientific">Clostridium thermosuccinogenes</name>
    <dbReference type="NCBI Taxonomy" id="84032"/>
    <lineage>
        <taxon>Bacteria</taxon>
        <taxon>Bacillati</taxon>
        <taxon>Bacillota</taxon>
        <taxon>Clostridia</taxon>
        <taxon>Eubacteriales</taxon>
        <taxon>Clostridiaceae</taxon>
        <taxon>Clostridium</taxon>
    </lineage>
</organism>
<evidence type="ECO:0000256" key="1">
    <source>
        <dbReference type="SAM" id="Phobius"/>
    </source>
</evidence>